<name>A0ACC0BRN7_CATRO</name>
<evidence type="ECO:0000313" key="1">
    <source>
        <dbReference type="EMBL" id="KAI5675319.1"/>
    </source>
</evidence>
<reference evidence="2" key="1">
    <citation type="journal article" date="2023" name="Nat. Plants">
        <title>Single-cell RNA sequencing provides a high-resolution roadmap for understanding the multicellular compartmentation of specialized metabolism.</title>
        <authorList>
            <person name="Sun S."/>
            <person name="Shen X."/>
            <person name="Li Y."/>
            <person name="Li Y."/>
            <person name="Wang S."/>
            <person name="Li R."/>
            <person name="Zhang H."/>
            <person name="Shen G."/>
            <person name="Guo B."/>
            <person name="Wei J."/>
            <person name="Xu J."/>
            <person name="St-Pierre B."/>
            <person name="Chen S."/>
            <person name="Sun C."/>
        </authorList>
    </citation>
    <scope>NUCLEOTIDE SEQUENCE [LARGE SCALE GENOMIC DNA]</scope>
</reference>
<evidence type="ECO:0000313" key="2">
    <source>
        <dbReference type="Proteomes" id="UP001060085"/>
    </source>
</evidence>
<accession>A0ACC0BRN7</accession>
<dbReference type="EMBL" id="CM044702">
    <property type="protein sequence ID" value="KAI5675319.1"/>
    <property type="molecule type" value="Genomic_DNA"/>
</dbReference>
<gene>
    <name evidence="1" type="ORF">M9H77_06269</name>
</gene>
<protein>
    <submittedName>
        <fullName evidence="1">Uncharacterized protein</fullName>
    </submittedName>
</protein>
<proteinExistence type="predicted"/>
<organism evidence="1 2">
    <name type="scientific">Catharanthus roseus</name>
    <name type="common">Madagascar periwinkle</name>
    <name type="synonym">Vinca rosea</name>
    <dbReference type="NCBI Taxonomy" id="4058"/>
    <lineage>
        <taxon>Eukaryota</taxon>
        <taxon>Viridiplantae</taxon>
        <taxon>Streptophyta</taxon>
        <taxon>Embryophyta</taxon>
        <taxon>Tracheophyta</taxon>
        <taxon>Spermatophyta</taxon>
        <taxon>Magnoliopsida</taxon>
        <taxon>eudicotyledons</taxon>
        <taxon>Gunneridae</taxon>
        <taxon>Pentapetalae</taxon>
        <taxon>asterids</taxon>
        <taxon>lamiids</taxon>
        <taxon>Gentianales</taxon>
        <taxon>Apocynaceae</taxon>
        <taxon>Rauvolfioideae</taxon>
        <taxon>Vinceae</taxon>
        <taxon>Catharanthinae</taxon>
        <taxon>Catharanthus</taxon>
    </lineage>
</organism>
<dbReference type="Proteomes" id="UP001060085">
    <property type="component" value="Linkage Group LG02"/>
</dbReference>
<sequence>MRRVLLIFSVDVSVAIYLCHTLQLPIGCVQQDLLAPLGAMWCTLFDYSQLPTHTLITYRDQLDFMPSDQIQRQIVSITDDRNTINMMEHVTAITQMVSNELCMLYPTVNNDNDEIDHSDEDYVVSSQSKSDNNKDGEEEELQTLVNPVNENTVT</sequence>
<keyword evidence="2" id="KW-1185">Reference proteome</keyword>
<comment type="caution">
    <text evidence="1">The sequence shown here is derived from an EMBL/GenBank/DDBJ whole genome shotgun (WGS) entry which is preliminary data.</text>
</comment>